<dbReference type="InterPro" id="IPR027417">
    <property type="entry name" value="P-loop_NTPase"/>
</dbReference>
<feature type="domain" description="Deoxynucleoside kinase" evidence="1">
    <location>
        <begin position="9"/>
        <end position="202"/>
    </location>
</feature>
<dbReference type="InterPro" id="IPR031314">
    <property type="entry name" value="DNK_dom"/>
</dbReference>
<dbReference type="PANTHER" id="PTHR10513:SF46">
    <property type="entry name" value="DEOXYGUANOSINE KINASE"/>
    <property type="match status" value="1"/>
</dbReference>
<evidence type="ECO:0000259" key="1">
    <source>
        <dbReference type="Pfam" id="PF01712"/>
    </source>
</evidence>
<reference evidence="2" key="1">
    <citation type="journal article" date="2014" name="Front. Microbiol.">
        <title>High frequency of phylogenetically diverse reductive dehalogenase-homologous genes in deep subseafloor sedimentary metagenomes.</title>
        <authorList>
            <person name="Kawai M."/>
            <person name="Futagami T."/>
            <person name="Toyoda A."/>
            <person name="Takaki Y."/>
            <person name="Nishi S."/>
            <person name="Hori S."/>
            <person name="Arai W."/>
            <person name="Tsubouchi T."/>
            <person name="Morono Y."/>
            <person name="Uchiyama I."/>
            <person name="Ito T."/>
            <person name="Fujiyama A."/>
            <person name="Inagaki F."/>
            <person name="Takami H."/>
        </authorList>
    </citation>
    <scope>NUCLEOTIDE SEQUENCE</scope>
    <source>
        <strain evidence="2">Expedition CK06-06</strain>
    </source>
</reference>
<dbReference type="Gene3D" id="3.40.50.300">
    <property type="entry name" value="P-loop containing nucleotide triphosphate hydrolases"/>
    <property type="match status" value="1"/>
</dbReference>
<dbReference type="AlphaFoldDB" id="X0SWQ7"/>
<dbReference type="EMBL" id="BARS01001079">
    <property type="protein sequence ID" value="GAF85424.1"/>
    <property type="molecule type" value="Genomic_DNA"/>
</dbReference>
<protein>
    <recommendedName>
        <fullName evidence="1">Deoxynucleoside kinase domain-containing protein</fullName>
    </recommendedName>
</protein>
<dbReference type="GO" id="GO:0005524">
    <property type="term" value="F:ATP binding"/>
    <property type="evidence" value="ECO:0007669"/>
    <property type="project" value="InterPro"/>
</dbReference>
<dbReference type="GO" id="GO:0019136">
    <property type="term" value="F:deoxynucleoside kinase activity"/>
    <property type="evidence" value="ECO:0007669"/>
    <property type="project" value="InterPro"/>
</dbReference>
<accession>X0SWQ7</accession>
<dbReference type="PANTHER" id="PTHR10513">
    <property type="entry name" value="DEOXYNUCLEOSIDE KINASE"/>
    <property type="match status" value="1"/>
</dbReference>
<dbReference type="InterPro" id="IPR002624">
    <property type="entry name" value="DCK/DGK"/>
</dbReference>
<dbReference type="PIRSF" id="PIRSF000705">
    <property type="entry name" value="DNK"/>
    <property type="match status" value="1"/>
</dbReference>
<organism evidence="2">
    <name type="scientific">marine sediment metagenome</name>
    <dbReference type="NCBI Taxonomy" id="412755"/>
    <lineage>
        <taxon>unclassified sequences</taxon>
        <taxon>metagenomes</taxon>
        <taxon>ecological metagenomes</taxon>
    </lineage>
</organism>
<dbReference type="GO" id="GO:0005737">
    <property type="term" value="C:cytoplasm"/>
    <property type="evidence" value="ECO:0007669"/>
    <property type="project" value="TreeGrafter"/>
</dbReference>
<sequence length="209" mass="24760">MSKLKSKFIVVEGAIGAGKTSLVLLLSKRYNAKHNLEVVEENPFLSKFYNDIERYAFQTQIFFLLSRYKQQLELAQQDLFNQSVFSDYLFAKDRIFAHLNLSGNELSMYENLYEIMVKGIPRPDLIVYLQASTETLMKRIALRDRPFERKMSFEYMRRLNLAYEEFFSYPDNYKKIKLIKIKTNNLDFVGESKDLEYIINEIYKGDSLK</sequence>
<comment type="caution">
    <text evidence="2">The sequence shown here is derived from an EMBL/GenBank/DDBJ whole genome shotgun (WGS) entry which is preliminary data.</text>
</comment>
<dbReference type="CDD" id="cd01673">
    <property type="entry name" value="dNK"/>
    <property type="match status" value="1"/>
</dbReference>
<proteinExistence type="predicted"/>
<name>X0SWQ7_9ZZZZ</name>
<evidence type="ECO:0000313" key="2">
    <source>
        <dbReference type="EMBL" id="GAF85424.1"/>
    </source>
</evidence>
<dbReference type="InterPro" id="IPR050566">
    <property type="entry name" value="Deoxyribonucleoside_kinase"/>
</dbReference>
<dbReference type="SUPFAM" id="SSF52540">
    <property type="entry name" value="P-loop containing nucleoside triphosphate hydrolases"/>
    <property type="match status" value="1"/>
</dbReference>
<dbReference type="Pfam" id="PF01712">
    <property type="entry name" value="dNK"/>
    <property type="match status" value="1"/>
</dbReference>
<gene>
    <name evidence="2" type="ORF">S01H1_02278</name>
</gene>